<proteinExistence type="predicted"/>
<accession>A0A9E7P544</accession>
<evidence type="ECO:0000313" key="1">
    <source>
        <dbReference type="EMBL" id="UUG68216.1"/>
    </source>
</evidence>
<evidence type="ECO:0000313" key="2">
    <source>
        <dbReference type="Proteomes" id="UP001058965"/>
    </source>
</evidence>
<dbReference type="Proteomes" id="UP001058965">
    <property type="component" value="Segment"/>
</dbReference>
<organism evidence="1 2">
    <name type="scientific">Salmonella phage vB_SalM_SPJ41</name>
    <dbReference type="NCBI Taxonomy" id="2961840"/>
    <lineage>
        <taxon>Viruses</taxon>
        <taxon>Duplodnaviria</taxon>
        <taxon>Heunggongvirae</taxon>
        <taxon>Uroviricota</taxon>
        <taxon>Caudoviricetes</taxon>
        <taxon>Andersonviridae</taxon>
        <taxon>Ounavirinae</taxon>
        <taxon>Felixounavirus</taxon>
        <taxon>Felixounavirus SPJ41</taxon>
    </lineage>
</organism>
<reference evidence="1 2" key="1">
    <citation type="submission" date="2022-06" db="EMBL/GenBank/DDBJ databases">
        <authorList>
            <person name="Li T.T."/>
            <person name="Sun X.H."/>
        </authorList>
    </citation>
    <scope>NUCLEOTIDE SEQUENCE [LARGE SCALE GENOMIC DNA]</scope>
</reference>
<name>A0A9E7P544_9CAUD</name>
<sequence>MKVKTNGGTRIVLLTKRFAWKFPRIDSWKCFVQGMLSNITEGQWKDYGNKHLCPIKYSNKLGLLVVMVRAQEVTDEEKFKEDLSQLLEDESKGIDPYELGTDFFEYDGVPKNFGYIDECLVKIDYGV</sequence>
<dbReference type="EMBL" id="ON868915">
    <property type="protein sequence ID" value="UUG68216.1"/>
    <property type="molecule type" value="Genomic_DNA"/>
</dbReference>
<protein>
    <submittedName>
        <fullName evidence="1">Uncharacterized protein</fullName>
    </submittedName>
</protein>
<keyword evidence="2" id="KW-1185">Reference proteome</keyword>